<reference evidence="2" key="1">
    <citation type="submission" date="2017-03" db="EMBL/GenBank/DDBJ databases">
        <title>Phytopthora megakarya and P. palmivora, two closely related causual agents of cacao black pod achieved similar genome size and gene model numbers by different mechanisms.</title>
        <authorList>
            <person name="Ali S."/>
            <person name="Shao J."/>
            <person name="Larry D.J."/>
            <person name="Kronmiller B."/>
            <person name="Shen D."/>
            <person name="Strem M.D."/>
            <person name="Melnick R.L."/>
            <person name="Guiltinan M.J."/>
            <person name="Tyler B.M."/>
            <person name="Meinhardt L.W."/>
            <person name="Bailey B.A."/>
        </authorList>
    </citation>
    <scope>NUCLEOTIDE SEQUENCE [LARGE SCALE GENOMIC DNA]</scope>
    <source>
        <strain evidence="2">zdho120</strain>
    </source>
</reference>
<dbReference type="AlphaFoldDB" id="A0A225WGY2"/>
<name>A0A225WGY2_9STRA</name>
<dbReference type="Proteomes" id="UP000198211">
    <property type="component" value="Unassembled WGS sequence"/>
</dbReference>
<keyword evidence="2" id="KW-1185">Reference proteome</keyword>
<organism evidence="1 2">
    <name type="scientific">Phytophthora megakarya</name>
    <dbReference type="NCBI Taxonomy" id="4795"/>
    <lineage>
        <taxon>Eukaryota</taxon>
        <taxon>Sar</taxon>
        <taxon>Stramenopiles</taxon>
        <taxon>Oomycota</taxon>
        <taxon>Peronosporomycetes</taxon>
        <taxon>Peronosporales</taxon>
        <taxon>Peronosporaceae</taxon>
        <taxon>Phytophthora</taxon>
    </lineage>
</organism>
<accession>A0A225WGY2</accession>
<protein>
    <submittedName>
        <fullName evidence="1">Polyprotein</fullName>
    </submittedName>
</protein>
<evidence type="ECO:0000313" key="1">
    <source>
        <dbReference type="EMBL" id="OWZ16782.1"/>
    </source>
</evidence>
<evidence type="ECO:0000313" key="2">
    <source>
        <dbReference type="Proteomes" id="UP000198211"/>
    </source>
</evidence>
<gene>
    <name evidence="1" type="ORF">PHMEG_0009374</name>
</gene>
<dbReference type="EMBL" id="NBNE01000871">
    <property type="protein sequence ID" value="OWZ16782.1"/>
    <property type="molecule type" value="Genomic_DNA"/>
</dbReference>
<proteinExistence type="predicted"/>
<comment type="caution">
    <text evidence="1">The sequence shown here is derived from an EMBL/GenBank/DDBJ whole genome shotgun (WGS) entry which is preliminary data.</text>
</comment>
<sequence length="188" mass="20717">MTVLSMISHIAWNHQLHRGYSVGLLPDHKLAIAGMRRTDGSSARKHPITIAILKALLYSFNCITIKNKKHSDYNFYMRPPHIQIEMDFGLLTNMWHVFQCELTVDYCNVGKVAGPVGAGRPTGWNGGPGPPMAARPSSPQVLYAHFNATTAIDDSRLIIVSLNVAGARCPLRASSIPERRTISSARRA</sequence>